<name>A0A1M3L148_9BACT</name>
<accession>A0A1M3L148</accession>
<dbReference type="InterPro" id="IPR003593">
    <property type="entry name" value="AAA+_ATPase"/>
</dbReference>
<dbReference type="InterPro" id="IPR027417">
    <property type="entry name" value="P-loop_NTPase"/>
</dbReference>
<evidence type="ECO:0000313" key="6">
    <source>
        <dbReference type="Proteomes" id="UP000184233"/>
    </source>
</evidence>
<evidence type="ECO:0000256" key="3">
    <source>
        <dbReference type="SAM" id="MobiDB-lite"/>
    </source>
</evidence>
<feature type="compositionally biased region" description="Basic and acidic residues" evidence="3">
    <location>
        <begin position="267"/>
        <end position="284"/>
    </location>
</feature>
<dbReference type="PROSITE" id="PS50893">
    <property type="entry name" value="ABC_TRANSPORTER_2"/>
    <property type="match status" value="2"/>
</dbReference>
<keyword evidence="2" id="KW-0067">ATP-binding</keyword>
<dbReference type="STRING" id="1895771.BGO89_00140"/>
<proteinExistence type="predicted"/>
<dbReference type="InterPro" id="IPR017871">
    <property type="entry name" value="ABC_transporter-like_CS"/>
</dbReference>
<keyword evidence="1" id="KW-0547">Nucleotide-binding</keyword>
<dbReference type="PANTHER" id="PTHR42855:SF2">
    <property type="entry name" value="DRUG RESISTANCE ABC TRANSPORTER,ATP-BINDING PROTEIN"/>
    <property type="match status" value="1"/>
</dbReference>
<dbReference type="InterPro" id="IPR003439">
    <property type="entry name" value="ABC_transporter-like_ATP-bd"/>
</dbReference>
<feature type="domain" description="ABC transporter" evidence="4">
    <location>
        <begin position="3"/>
        <end position="250"/>
    </location>
</feature>
<dbReference type="Gene3D" id="3.40.50.300">
    <property type="entry name" value="P-loop containing nucleotide triphosphate hydrolases"/>
    <property type="match status" value="2"/>
</dbReference>
<comment type="caution">
    <text evidence="5">The sequence shown here is derived from an EMBL/GenBank/DDBJ whole genome shotgun (WGS) entry which is preliminary data.</text>
</comment>
<gene>
    <name evidence="5" type="ORF">BGO89_00140</name>
</gene>
<protein>
    <recommendedName>
        <fullName evidence="4">ABC transporter domain-containing protein</fullName>
    </recommendedName>
</protein>
<evidence type="ECO:0000259" key="4">
    <source>
        <dbReference type="PROSITE" id="PS50893"/>
    </source>
</evidence>
<evidence type="ECO:0000256" key="2">
    <source>
        <dbReference type="ARBA" id="ARBA00022840"/>
    </source>
</evidence>
<feature type="domain" description="ABC transporter" evidence="4">
    <location>
        <begin position="341"/>
        <end position="522"/>
    </location>
</feature>
<dbReference type="SUPFAM" id="SSF52540">
    <property type="entry name" value="P-loop containing nucleoside triphosphate hydrolases"/>
    <property type="match status" value="2"/>
</dbReference>
<dbReference type="PANTHER" id="PTHR42855">
    <property type="entry name" value="ABC TRANSPORTER ATP-BINDING SUBUNIT"/>
    <property type="match status" value="1"/>
</dbReference>
<dbReference type="Proteomes" id="UP000184233">
    <property type="component" value="Unassembled WGS sequence"/>
</dbReference>
<evidence type="ECO:0000313" key="5">
    <source>
        <dbReference type="EMBL" id="OJX58655.1"/>
    </source>
</evidence>
<dbReference type="GO" id="GO:0016887">
    <property type="term" value="F:ATP hydrolysis activity"/>
    <property type="evidence" value="ECO:0007669"/>
    <property type="project" value="InterPro"/>
</dbReference>
<dbReference type="AlphaFoldDB" id="A0A1M3L148"/>
<dbReference type="SMART" id="SM00382">
    <property type="entry name" value="AAA"/>
    <property type="match status" value="2"/>
</dbReference>
<dbReference type="Pfam" id="PF00005">
    <property type="entry name" value="ABC_tran"/>
    <property type="match status" value="2"/>
</dbReference>
<sequence length="523" mass="58366">MFVSADRVSFAYDAPYVPVFTDISFNVGPEWKTAVVGRNGRGKSTLLQLVAGTLRPSSGTITQVQRPLLLAHTYAIPETDTLSVMIDAVGPYRRMEERMEALLADGSDQALFDYADIVDDYHRMGGYTLKAHLEERADVLGLGSGHLRRPFSTLSGGERTRALIAAVTTPDDGFALLDEPTNHLDRDGRRLVREYLTSLHKGFLVTSHDEDLLEACCDHVLSIDADGLHVKHAGYAVWRRERTEQQARERREQDNIRREVRTLEQAAERQRRWSAHTEREKDSAADSGFVSHKAAKMMKRALHTERRIDDALHQAQSLLTSFDGVHALQLRAADGAPDVVLQVADLTVRFGDVTVLDDCSVTVRRGERVVVTGPNGCGKSTLVGAILGEVAHDGVVALPQWLRMVVVRQWPVWTSGVLRDHVREAGIDETRFRTVLASFNVSGDVFDRPLETFSFGQWKKIDLCRSFLDPAHLFIWDEPMNGMDVETKEQLVEAIARSSPTMLIIDHDRAVVEKIATDVIDLG</sequence>
<evidence type="ECO:0000256" key="1">
    <source>
        <dbReference type="ARBA" id="ARBA00022741"/>
    </source>
</evidence>
<reference evidence="5 6" key="1">
    <citation type="submission" date="2016-09" db="EMBL/GenBank/DDBJ databases">
        <title>Genome-resolved meta-omics ties microbial dynamics to process performance in biotechnology for thiocyanate degradation.</title>
        <authorList>
            <person name="Kantor R.S."/>
            <person name="Huddy R.J."/>
            <person name="Iyer R."/>
            <person name="Thomas B.C."/>
            <person name="Brown C.T."/>
            <person name="Anantharaman K."/>
            <person name="Tringe S."/>
            <person name="Hettich R.L."/>
            <person name="Harrison S.T."/>
            <person name="Banfield J.F."/>
        </authorList>
    </citation>
    <scope>NUCLEOTIDE SEQUENCE [LARGE SCALE GENOMIC DNA]</scope>
    <source>
        <strain evidence="5">59-99</strain>
    </source>
</reference>
<organism evidence="5 6">
    <name type="scientific">Candidatus Kapaibacterium thiocyanatum</name>
    <dbReference type="NCBI Taxonomy" id="1895771"/>
    <lineage>
        <taxon>Bacteria</taxon>
        <taxon>Pseudomonadati</taxon>
        <taxon>Candidatus Kapaibacteriota</taxon>
        <taxon>Candidatus Kapaibacteriia</taxon>
        <taxon>Candidatus Kapaibacteriales</taxon>
        <taxon>Candidatus Kapaibacteriaceae</taxon>
        <taxon>Candidatus Kapaibacterium</taxon>
    </lineage>
</organism>
<feature type="region of interest" description="Disordered" evidence="3">
    <location>
        <begin position="267"/>
        <end position="287"/>
    </location>
</feature>
<dbReference type="PROSITE" id="PS00211">
    <property type="entry name" value="ABC_TRANSPORTER_1"/>
    <property type="match status" value="2"/>
</dbReference>
<dbReference type="EMBL" id="MKVH01000017">
    <property type="protein sequence ID" value="OJX58655.1"/>
    <property type="molecule type" value="Genomic_DNA"/>
</dbReference>
<dbReference type="GO" id="GO:0005524">
    <property type="term" value="F:ATP binding"/>
    <property type="evidence" value="ECO:0007669"/>
    <property type="project" value="UniProtKB-KW"/>
</dbReference>
<dbReference type="InterPro" id="IPR051309">
    <property type="entry name" value="ABCF_ATPase"/>
</dbReference>